<dbReference type="OrthoDB" id="7170995at2"/>
<dbReference type="Proteomes" id="UP000249842">
    <property type="component" value="Unassembled WGS sequence"/>
</dbReference>
<comment type="caution">
    <text evidence="1">The sequence shown here is derived from an EMBL/GenBank/DDBJ whole genome shotgun (WGS) entry which is preliminary data.</text>
</comment>
<sequence>MNGEPAAFSRTIFAAVLFTAGLGIANPAAAGPESLRDSLFGRRPSEGRPLTAPPVARYVSEGGDVFVLDRTQSRPLLKFDNDPEVWALRSQPAPRGDVIYKNDLGEPVLRATRLGGVTLFTDQRPGGSAAALSGGGVPLRLSPLGPQALLERLAQASARASRAARRLIPFDADASPASSALIADAATVTSEAVVRMTRRNDGGNLLARLRQVRLVEGRKSSAQLNQGTLQITVAPSEGLAGRPSSERIVAVAAAAR</sequence>
<dbReference type="AlphaFoldDB" id="A0A328B5U8"/>
<proteinExistence type="predicted"/>
<dbReference type="EMBL" id="QFYP01000001">
    <property type="protein sequence ID" value="RAK61751.1"/>
    <property type="molecule type" value="Genomic_DNA"/>
</dbReference>
<gene>
    <name evidence="1" type="ORF">DJ021_09095</name>
</gene>
<dbReference type="Pfam" id="PF16252">
    <property type="entry name" value="DUF4908"/>
    <property type="match status" value="1"/>
</dbReference>
<evidence type="ECO:0000313" key="2">
    <source>
        <dbReference type="Proteomes" id="UP000249842"/>
    </source>
</evidence>
<dbReference type="InterPro" id="IPR032591">
    <property type="entry name" value="DUF4908"/>
</dbReference>
<reference evidence="2" key="1">
    <citation type="submission" date="2018-05" db="EMBL/GenBank/DDBJ databases">
        <authorList>
            <person name="Li X."/>
        </authorList>
    </citation>
    <scope>NUCLEOTIDE SEQUENCE [LARGE SCALE GENOMIC DNA]</scope>
    <source>
        <strain evidence="2">HKS-05</strain>
    </source>
</reference>
<name>A0A328B5U8_9CAUL</name>
<protein>
    <submittedName>
        <fullName evidence="1">DUF4908 domain-containing protein</fullName>
    </submittedName>
</protein>
<keyword evidence="2" id="KW-1185">Reference proteome</keyword>
<accession>A0A328B5U8</accession>
<evidence type="ECO:0000313" key="1">
    <source>
        <dbReference type="EMBL" id="RAK61751.1"/>
    </source>
</evidence>
<organism evidence="1 2">
    <name type="scientific">Phenylobacterium hankyongense</name>
    <dbReference type="NCBI Taxonomy" id="1813876"/>
    <lineage>
        <taxon>Bacteria</taxon>
        <taxon>Pseudomonadati</taxon>
        <taxon>Pseudomonadota</taxon>
        <taxon>Alphaproteobacteria</taxon>
        <taxon>Caulobacterales</taxon>
        <taxon>Caulobacteraceae</taxon>
        <taxon>Phenylobacterium</taxon>
    </lineage>
</organism>